<reference evidence="3" key="2">
    <citation type="submission" date="2022-01" db="EMBL/GenBank/DDBJ databases">
        <authorList>
            <person name="Sanchez-Suarez J."/>
            <person name="Villamil L."/>
            <person name="Diaz L.E."/>
        </authorList>
    </citation>
    <scope>NUCLEOTIDE SEQUENCE</scope>
    <source>
        <strain evidence="3">EUFUS-Z928</strain>
    </source>
</reference>
<feature type="transmembrane region" description="Helical" evidence="1">
    <location>
        <begin position="175"/>
        <end position="197"/>
    </location>
</feature>
<reference evidence="4" key="3">
    <citation type="submission" date="2023-04" db="EMBL/GenBank/DDBJ databases">
        <title>Complete genome sequence of a phthalic acid esters degrading bacterial strain.</title>
        <authorList>
            <person name="Weng L."/>
            <person name="Jia Y."/>
            <person name="Ren L."/>
        </authorList>
    </citation>
    <scope>NUCLEOTIDE SEQUENCE</scope>
    <source>
        <strain evidence="4">RL-LY01</strain>
    </source>
</reference>
<protein>
    <submittedName>
        <fullName evidence="4">ATP-binding protein</fullName>
    </submittedName>
</protein>
<keyword evidence="4" id="KW-0067">ATP-binding</keyword>
<dbReference type="EMBL" id="JAKJLQ010000005">
    <property type="protein sequence ID" value="MDF6101208.1"/>
    <property type="molecule type" value="Genomic_DNA"/>
</dbReference>
<feature type="transmembrane region" description="Helical" evidence="1">
    <location>
        <begin position="91"/>
        <end position="112"/>
    </location>
</feature>
<dbReference type="Proteomes" id="UP001152308">
    <property type="component" value="Unassembled WGS sequence"/>
</dbReference>
<accession>A0AAX3T5A9</accession>
<reference evidence="3" key="1">
    <citation type="journal article" date="2022" name="Data Brief">
        <title>Draft genome sequence data of Gordonia hongkongensis strain EUFUS-Z928 isolated from the octocoral Eunicea fusca.</title>
        <authorList>
            <person name="Sanchez-Suarez J."/>
            <person name="Diaz L."/>
            <person name="Melo-Bolivar J."/>
            <person name="Villamil L."/>
        </authorList>
    </citation>
    <scope>NUCLEOTIDE SEQUENCE</scope>
    <source>
        <strain evidence="3">EUFUS-Z928</strain>
    </source>
</reference>
<evidence type="ECO:0000313" key="3">
    <source>
        <dbReference type="EMBL" id="MDF6101208.1"/>
    </source>
</evidence>
<dbReference type="RefSeq" id="WP_165629696.1">
    <property type="nucleotide sequence ID" value="NZ_CBDRNE010000004.1"/>
</dbReference>
<evidence type="ECO:0000313" key="5">
    <source>
        <dbReference type="Proteomes" id="UP001152308"/>
    </source>
</evidence>
<dbReference type="Pfam" id="PF02518">
    <property type="entry name" value="HATPase_c"/>
    <property type="match status" value="1"/>
</dbReference>
<evidence type="ECO:0000259" key="2">
    <source>
        <dbReference type="Pfam" id="PF02518"/>
    </source>
</evidence>
<gene>
    <name evidence="3" type="ORF">L2299_09085</name>
    <name evidence="4" type="ORF">P9A14_18035</name>
</gene>
<organism evidence="4 6">
    <name type="scientific">Gordonia hongkongensis</name>
    <dbReference type="NCBI Taxonomy" id="1701090"/>
    <lineage>
        <taxon>Bacteria</taxon>
        <taxon>Bacillati</taxon>
        <taxon>Actinomycetota</taxon>
        <taxon>Actinomycetes</taxon>
        <taxon>Mycobacteriales</taxon>
        <taxon>Gordoniaceae</taxon>
        <taxon>Gordonia</taxon>
    </lineage>
</organism>
<keyword evidence="4" id="KW-0547">Nucleotide-binding</keyword>
<keyword evidence="1" id="KW-0812">Transmembrane</keyword>
<feature type="domain" description="Histidine kinase/HSP90-like ATPase" evidence="2">
    <location>
        <begin position="324"/>
        <end position="405"/>
    </location>
</feature>
<dbReference type="InterPro" id="IPR036890">
    <property type="entry name" value="HATPase_C_sf"/>
</dbReference>
<feature type="transmembrane region" description="Helical" evidence="1">
    <location>
        <begin position="63"/>
        <end position="84"/>
    </location>
</feature>
<evidence type="ECO:0000256" key="1">
    <source>
        <dbReference type="SAM" id="Phobius"/>
    </source>
</evidence>
<dbReference type="Proteomes" id="UP001213504">
    <property type="component" value="Chromosome"/>
</dbReference>
<keyword evidence="1" id="KW-1133">Transmembrane helix</keyword>
<dbReference type="SUPFAM" id="SSF55874">
    <property type="entry name" value="ATPase domain of HSP90 chaperone/DNA topoisomerase II/histidine kinase"/>
    <property type="match status" value="1"/>
</dbReference>
<dbReference type="AlphaFoldDB" id="A0AAX3T5A9"/>
<dbReference type="InterPro" id="IPR003594">
    <property type="entry name" value="HATPase_dom"/>
</dbReference>
<evidence type="ECO:0000313" key="6">
    <source>
        <dbReference type="Proteomes" id="UP001213504"/>
    </source>
</evidence>
<proteinExistence type="predicted"/>
<name>A0AAX3T5A9_9ACTN</name>
<dbReference type="EMBL" id="CP121270">
    <property type="protein sequence ID" value="WFP24016.1"/>
    <property type="molecule type" value="Genomic_DNA"/>
</dbReference>
<keyword evidence="5" id="KW-1185">Reference proteome</keyword>
<evidence type="ECO:0000313" key="4">
    <source>
        <dbReference type="EMBL" id="WFP24016.1"/>
    </source>
</evidence>
<dbReference type="GO" id="GO:0005524">
    <property type="term" value="F:ATP binding"/>
    <property type="evidence" value="ECO:0007669"/>
    <property type="project" value="UniProtKB-KW"/>
</dbReference>
<feature type="transmembrane region" description="Helical" evidence="1">
    <location>
        <begin position="37"/>
        <end position="57"/>
    </location>
</feature>
<keyword evidence="1" id="KW-0472">Membrane</keyword>
<dbReference type="Gene3D" id="3.30.565.10">
    <property type="entry name" value="Histidine kinase-like ATPase, C-terminal domain"/>
    <property type="match status" value="1"/>
</dbReference>
<sequence length="409" mass="43140">MLRTPSARRVDDGAATDAEPIETNADLVRAQQYAARFVGAGVIAYSAAMLPVLIGSASLTASWWPPLSAALIVGPAIALLVGSFRPTTGWILPAGICSAAGYLLATALWFVAWNPGTAGGYGRWPVWLVQFPGVPGLALVIALRFGSAIGYLVVATAMVHTANQLAVFGGVRATMYTSTALTIGLTGVFMAVGIVTMRTAQKLGETRSTAVRAAEVTASAVAREAERSRYDALIHDHVIACLLALRPSTRDQRVAEQARQALDEIDAWRRGDREVDDDVPPTELLRRVRLTTARIDENVECAVHVVDTGQTYPATVVEAVLAGLSEAMRNSVRHAGDHAERVVGGELAADALWVGVADDGVGFDPGHLDSSRFGIDAGLIGRMRAIGGDAEVRSAPGRGTVVRLSWSPS</sequence>